<dbReference type="InterPro" id="IPR036465">
    <property type="entry name" value="vWFA_dom_sf"/>
</dbReference>
<dbReference type="InterPro" id="IPR002035">
    <property type="entry name" value="VWF_A"/>
</dbReference>
<dbReference type="PROSITE" id="PS00330">
    <property type="entry name" value="HEMOLYSIN_CALCIUM"/>
    <property type="match status" value="12"/>
</dbReference>
<dbReference type="InterPro" id="IPR015812">
    <property type="entry name" value="Integrin_bsu"/>
</dbReference>
<evidence type="ECO:0000313" key="14">
    <source>
        <dbReference type="EMBL" id="MBQ0936053.1"/>
    </source>
</evidence>
<sequence length="1961" mass="195132">MALPPTKIYLSNAYATGGAVRFLPNAAGDFGLNASAYTGAPWLSGILDLNGDGVDDLIFGAPGDDDKAVDAGRVFVQLAPATGGSAVQMGDTLNEIIIDGVKAGDRAGAAVGSAADLNGDGRAEILVGAPGMEVGVNTDAGAAFVLWGQATAGGIDLKDPFTGGGKGYAIKGEAAGDVAGTAILSVADLNGDGKVDIVVGAPGQDAGGNNAGAAYVVWGKSSNAVVNLSAVAAGTGGYKIVGDNAGDAVGSIISTISDQNGDGKAELLIGAASSQIGGPNAGAVYVAFGKSTTSTLDLTSVAAGNGGYRITGVSGDAVGGAVSSVGDVNGDGLADILIGATGSNSAYLVWGKSNTSNVNLADVRLGVGGLYITGASLGALSRMSVTGGADLNRDGVADWVIGTPADNEGGANAGAVYVVWGGGSRNIDLSLVAQGVGGAKVVGAAGSALGSTVSITSDKNGDGTADLLMGAPGTGESAYLLYTPASWQPDTNIYGTNGNDWMIPGYGDRFKVGVGDDVIYAFGGNDVVAADAGHDSVDGGSGDDTLMGGVGNDTLDGGAGTDTLNGEAGDDVYVVDSLSDVVNEAVGGGTDTVRASTNVVLSANVENLVLTGLAWRGTGNALANVLTGGTGNDFLDGAAGADTLVGGTGNDTYIVDDTGDVVTEGLAAGQDTVESHIDYTLSANVETLVLRGGARRGTGNEAANALLGTDGNDVLDGAGGVDTLTGGLGDDRYVISQIGDVAIEAVGGGTDTVVAHINTVLGANIENLTLAGAASSGMGNALANLIIGNISNDTLDGATGADSLRGGAGDDLYKVDNAADQIEELAGEGVDTVWASVDYTLSATEVEKLVLQGTAHLGTGNSLGNEITGTASKDTLDGAAGADTLIGGAGDDLYVVDVASDVVTELAAGGTDTVRALGDYTLGAEVEALEVWGEGTVGTGNALNNLMTGAAGGQRLNGAEGHDTLDGGAGADTLAGGLGDDTYFVDNVGDVVIEAADEGVDTLYASVDLATTPDGVEVVRLTGDAHQVGGNAGNNRLAGGTGDDDMDGGAGDDTLLGGDGNDRLVSRAGFDTLAGGAGDDRYVISGGSVHLEDFLGHDTLDASESWDDNYIDLSGVDLSHIDDHDCDPGHGGTELPLDVQFLQDLSGSFGDDIATVRGLVPSIVTALRAVQQDSVFGASTFIDKPVSPFGIGGEWVYRMPQGLTSNENLLTAAYNAMVIGNGNDEPEAQIESLMQLALHAQDVGFRTDAGRFVVLFTDAPFHQAGDGAAAGIFTPNNGDAFTPGDGALEDYPVIQQVKAALEAANIIPIFAIANNYEGIYRNLATDLGRGEVVTLTADSSNIVDAILKGLEEATTTHIEDAEGGHGNDTLRGGSDDNHLWGHDGNDVLLGMLGNDKLEGGRGNDTLSGGVGQDTAVFAGHWRDFDASMTADVLTLTDRRADGQGSDQVDTVETITFNNGSFALASVLNVGPEALSDVGSTLVEASSTAPGVPTAQGDVLANDSDANLATVGLGETLQVASLRSGGLGATGAWLAVGGSVQGRYGSVTVQADGRYTYSLDNTLAATQALNDGDLVQEVFSIRVVDAHGAESLSELSFEIQGTTDPLPTVITPQADSLFLTMGLASSLGAAQLLGNDSVTNAQTLAVTGVSNAVNATVSLVDGQLVVTASKATGGFDYQVTASDGTTATGHVNLSAVTTNKNANVVSAAPSFTAADLQGQAGNDQLTGAGGADRLLGGLGNDTLNGAGGADALLGGAGNDQYVVDNLGDLVFEVLGEGADVVLTDLALYTLTQNVENLTATGLGGLNGSGNSLGNVLTGAGGNDVLHGLDGKDTLLGGAGADVLHGGAGVDSLTGGLGADTFLFDLFSDLGNTRTTTDTIADFSQAQGDRIDLSALDANSLLAGDQAFNYLGAGAFTRHAGELRSVATATGTTIYGDLNGDGVADFLIKVNGNISLVATDFVL</sequence>
<dbReference type="Gene3D" id="2.60.40.10">
    <property type="entry name" value="Immunoglobulins"/>
    <property type="match status" value="1"/>
</dbReference>
<comment type="subcellular location">
    <subcellularLocation>
        <location evidence="1">Membrane</location>
        <topology evidence="1">Single-pass type I membrane protein</topology>
    </subcellularLocation>
    <subcellularLocation>
        <location evidence="2">Secreted</location>
    </subcellularLocation>
</comment>
<comment type="caution">
    <text evidence="14">The sequence shown here is derived from an EMBL/GenBank/DDBJ whole genome shotgun (WGS) entry which is preliminary data.</text>
</comment>
<dbReference type="Pfam" id="PF01839">
    <property type="entry name" value="FG-GAP"/>
    <property type="match status" value="6"/>
</dbReference>
<keyword evidence="4" id="KW-0964">Secreted</keyword>
<evidence type="ECO:0000256" key="3">
    <source>
        <dbReference type="ARBA" id="ARBA00007449"/>
    </source>
</evidence>
<evidence type="ECO:0000256" key="8">
    <source>
        <dbReference type="ARBA" id="ARBA00023037"/>
    </source>
</evidence>
<evidence type="ECO:0000256" key="7">
    <source>
        <dbReference type="ARBA" id="ARBA00022737"/>
    </source>
</evidence>
<dbReference type="Pfam" id="PF00353">
    <property type="entry name" value="HemolysinCabind"/>
    <property type="match status" value="11"/>
</dbReference>
<dbReference type="InterPro" id="IPR002369">
    <property type="entry name" value="Integrin_bsu_VWA"/>
</dbReference>
<dbReference type="InterPro" id="IPR010221">
    <property type="entry name" value="VCBS_dom"/>
</dbReference>
<evidence type="ECO:0000256" key="9">
    <source>
        <dbReference type="ARBA" id="ARBA00023136"/>
    </source>
</evidence>
<dbReference type="SUPFAM" id="SSF69318">
    <property type="entry name" value="Integrin alpha N-terminal domain"/>
    <property type="match status" value="2"/>
</dbReference>
<dbReference type="SMART" id="SM00187">
    <property type="entry name" value="INB"/>
    <property type="match status" value="1"/>
</dbReference>
<keyword evidence="6" id="KW-0732">Signal</keyword>
<dbReference type="SUPFAM" id="SSF51120">
    <property type="entry name" value="beta-Roll"/>
    <property type="match status" value="7"/>
</dbReference>
<dbReference type="PANTHER" id="PTHR38340">
    <property type="entry name" value="S-LAYER PROTEIN"/>
    <property type="match status" value="1"/>
</dbReference>
<dbReference type="InterPro" id="IPR001343">
    <property type="entry name" value="Hemolysn_Ca-bd"/>
</dbReference>
<dbReference type="InterPro" id="IPR013517">
    <property type="entry name" value="FG-GAP"/>
</dbReference>
<dbReference type="InterPro" id="IPR013783">
    <property type="entry name" value="Ig-like_fold"/>
</dbReference>
<dbReference type="InterPro" id="IPR011049">
    <property type="entry name" value="Serralysin-like_metalloprot_C"/>
</dbReference>
<evidence type="ECO:0000256" key="6">
    <source>
        <dbReference type="ARBA" id="ARBA00022729"/>
    </source>
</evidence>
<evidence type="ECO:0000256" key="1">
    <source>
        <dbReference type="ARBA" id="ARBA00004479"/>
    </source>
</evidence>
<comment type="similarity">
    <text evidence="3">Belongs to the integrin beta chain family.</text>
</comment>
<keyword evidence="9" id="KW-0472">Membrane</keyword>
<evidence type="ECO:0000256" key="11">
    <source>
        <dbReference type="ARBA" id="ARBA00023180"/>
    </source>
</evidence>
<keyword evidence="15" id="KW-1185">Reference proteome</keyword>
<keyword evidence="11" id="KW-0325">Glycoprotein</keyword>
<keyword evidence="5" id="KW-0812">Transmembrane</keyword>
<name>A0ABS5DY25_9BURK</name>
<feature type="domain" description="VWFA" evidence="13">
    <location>
        <begin position="1138"/>
        <end position="1350"/>
    </location>
</feature>
<evidence type="ECO:0000256" key="10">
    <source>
        <dbReference type="ARBA" id="ARBA00023157"/>
    </source>
</evidence>
<evidence type="ECO:0000259" key="13">
    <source>
        <dbReference type="PROSITE" id="PS50234"/>
    </source>
</evidence>
<dbReference type="PRINTS" id="PR00313">
    <property type="entry name" value="CABNDNGRPT"/>
</dbReference>
<proteinExistence type="inferred from homology"/>
<dbReference type="SMART" id="SM00191">
    <property type="entry name" value="Int_alpha"/>
    <property type="match status" value="7"/>
</dbReference>
<dbReference type="PROSITE" id="PS50234">
    <property type="entry name" value="VWFA"/>
    <property type="match status" value="1"/>
</dbReference>
<dbReference type="PROSITE" id="PS51470">
    <property type="entry name" value="FG_GAP"/>
    <property type="match status" value="1"/>
</dbReference>
<reference evidence="14 15" key="1">
    <citation type="submission" date="2021-04" db="EMBL/GenBank/DDBJ databases">
        <title>The genome sequence of type strain Ideonella paludis KCTC 32238.</title>
        <authorList>
            <person name="Liu Y."/>
        </authorList>
    </citation>
    <scope>NUCLEOTIDE SEQUENCE [LARGE SCALE GENOMIC DNA]</scope>
    <source>
        <strain evidence="14 15">KCTC 32238</strain>
    </source>
</reference>
<keyword evidence="8" id="KW-0401">Integrin</keyword>
<dbReference type="Pfam" id="PF00362">
    <property type="entry name" value="Integrin_beta"/>
    <property type="match status" value="1"/>
</dbReference>
<keyword evidence="7" id="KW-0677">Repeat</keyword>
<dbReference type="Gene3D" id="2.150.10.10">
    <property type="entry name" value="Serralysin-like metalloprotease, C-terminal"/>
    <property type="match status" value="9"/>
</dbReference>
<dbReference type="Gene3D" id="3.40.50.410">
    <property type="entry name" value="von Willebrand factor, type A domain"/>
    <property type="match status" value="1"/>
</dbReference>
<dbReference type="Proteomes" id="UP000672097">
    <property type="component" value="Unassembled WGS sequence"/>
</dbReference>
<dbReference type="InterPro" id="IPR018511">
    <property type="entry name" value="Hemolysin-typ_Ca-bd_CS"/>
</dbReference>
<evidence type="ECO:0000313" key="15">
    <source>
        <dbReference type="Proteomes" id="UP000672097"/>
    </source>
</evidence>
<evidence type="ECO:0000256" key="2">
    <source>
        <dbReference type="ARBA" id="ARBA00004613"/>
    </source>
</evidence>
<feature type="region of interest" description="Disordered" evidence="12">
    <location>
        <begin position="1027"/>
        <end position="1050"/>
    </location>
</feature>
<feature type="region of interest" description="Disordered" evidence="12">
    <location>
        <begin position="1358"/>
        <end position="1377"/>
    </location>
</feature>
<dbReference type="InterPro" id="IPR050557">
    <property type="entry name" value="RTX_toxin/Mannuronan_C5-epim"/>
</dbReference>
<organism evidence="14 15">
    <name type="scientific">Ideonella paludis</name>
    <dbReference type="NCBI Taxonomy" id="1233411"/>
    <lineage>
        <taxon>Bacteria</taxon>
        <taxon>Pseudomonadati</taxon>
        <taxon>Pseudomonadota</taxon>
        <taxon>Betaproteobacteria</taxon>
        <taxon>Burkholderiales</taxon>
        <taxon>Sphaerotilaceae</taxon>
        <taxon>Ideonella</taxon>
    </lineage>
</organism>
<dbReference type="Gene3D" id="2.130.10.130">
    <property type="entry name" value="Integrin alpha, N-terminal"/>
    <property type="match status" value="4"/>
</dbReference>
<dbReference type="InterPro" id="IPR013519">
    <property type="entry name" value="Int_alpha_beta-p"/>
</dbReference>
<dbReference type="InterPro" id="IPR028994">
    <property type="entry name" value="Integrin_alpha_N"/>
</dbReference>
<accession>A0ABS5DY25</accession>
<dbReference type="EMBL" id="JAGQDG010000004">
    <property type="protein sequence ID" value="MBQ0936053.1"/>
    <property type="molecule type" value="Genomic_DNA"/>
</dbReference>
<dbReference type="PRINTS" id="PR01186">
    <property type="entry name" value="INTEGRINB"/>
</dbReference>
<evidence type="ECO:0000256" key="4">
    <source>
        <dbReference type="ARBA" id="ARBA00022525"/>
    </source>
</evidence>
<evidence type="ECO:0000256" key="5">
    <source>
        <dbReference type="ARBA" id="ARBA00022692"/>
    </source>
</evidence>
<dbReference type="PANTHER" id="PTHR38340:SF1">
    <property type="entry name" value="S-LAYER PROTEIN"/>
    <property type="match status" value="1"/>
</dbReference>
<protein>
    <submittedName>
        <fullName evidence="14">FG-GAP repeat protein</fullName>
    </submittedName>
</protein>
<dbReference type="SUPFAM" id="SSF53300">
    <property type="entry name" value="vWA-like"/>
    <property type="match status" value="1"/>
</dbReference>
<evidence type="ECO:0000256" key="12">
    <source>
        <dbReference type="SAM" id="MobiDB-lite"/>
    </source>
</evidence>
<gene>
    <name evidence="14" type="ORF">KAK11_12005</name>
</gene>
<dbReference type="NCBIfam" id="TIGR01965">
    <property type="entry name" value="VCBS_repeat"/>
    <property type="match status" value="1"/>
</dbReference>
<dbReference type="RefSeq" id="WP_210809361.1">
    <property type="nucleotide sequence ID" value="NZ_JAGQDG010000004.1"/>
</dbReference>
<keyword evidence="10" id="KW-1015">Disulfide bond</keyword>